<accession>F1TDJ8</accession>
<reference evidence="2" key="2">
    <citation type="submission" date="2011-01" db="EMBL/GenBank/DDBJ databases">
        <title>The Non-contiguous Finished genome of Clostridium papyrosolvens.</title>
        <authorList>
            <person name="Lucas S."/>
            <person name="Copeland A."/>
            <person name="Lapidus A."/>
            <person name="Cheng J.-F."/>
            <person name="Goodwin L."/>
            <person name="Pitluck S."/>
            <person name="Misra M."/>
            <person name="Chertkov O."/>
            <person name="Detter J.C."/>
            <person name="Han C."/>
            <person name="Tapia R."/>
            <person name="Land M."/>
            <person name="Hauser L."/>
            <person name="Kyrpides N."/>
            <person name="Ivanova N."/>
            <person name="Pagani I."/>
            <person name="Mouttaki H."/>
            <person name="He Z."/>
            <person name="Zhou J."/>
            <person name="Hemme C.L."/>
            <person name="Woyke T."/>
        </authorList>
    </citation>
    <scope>NUCLEOTIDE SEQUENCE [LARGE SCALE GENOMIC DNA]</scope>
    <source>
        <strain evidence="2">DSM 2782</strain>
    </source>
</reference>
<dbReference type="RefSeq" id="WP_004619591.1">
    <property type="nucleotide sequence ID" value="NZ_ACXX02000007.1"/>
</dbReference>
<sequence>MTEQTIILFFLLVGLGITLFLYIWKAKKSIEYKNDERWQLLQNKANNVANHSNNVLIVLLFAGNMVSLFSDIQMTFTLNRVLTCILLFICLRNTIELFALKYFDKRL</sequence>
<dbReference type="OrthoDB" id="1757762at2"/>
<evidence type="ECO:0000313" key="3">
    <source>
        <dbReference type="Proteomes" id="UP000003860"/>
    </source>
</evidence>
<dbReference type="Proteomes" id="UP000003860">
    <property type="component" value="Unassembled WGS sequence"/>
</dbReference>
<evidence type="ECO:0000313" key="2">
    <source>
        <dbReference type="EMBL" id="EGD47636.1"/>
    </source>
</evidence>
<dbReference type="EMBL" id="ACXX02000007">
    <property type="protein sequence ID" value="EGD47636.1"/>
    <property type="molecule type" value="Genomic_DNA"/>
</dbReference>
<keyword evidence="1" id="KW-0812">Transmembrane</keyword>
<keyword evidence="1" id="KW-0472">Membrane</keyword>
<evidence type="ECO:0000256" key="1">
    <source>
        <dbReference type="SAM" id="Phobius"/>
    </source>
</evidence>
<dbReference type="eggNOG" id="ENOG50348HV">
    <property type="taxonomic scope" value="Bacteria"/>
</dbReference>
<name>F1TDJ8_9FIRM</name>
<feature type="transmembrane region" description="Helical" evidence="1">
    <location>
        <begin position="54"/>
        <end position="72"/>
    </location>
</feature>
<comment type="caution">
    <text evidence="2">The sequence shown here is derived from an EMBL/GenBank/DDBJ whole genome shotgun (WGS) entry which is preliminary data.</text>
</comment>
<keyword evidence="3" id="KW-1185">Reference proteome</keyword>
<reference evidence="2" key="1">
    <citation type="submission" date="2009-07" db="EMBL/GenBank/DDBJ databases">
        <authorList>
            <consortium name="US DOE Joint Genome Institute (JGI-PGF)"/>
            <person name="Lucas S."/>
            <person name="Copeland A."/>
            <person name="Lapidus A."/>
            <person name="Glavina del Rio T."/>
            <person name="Tice H."/>
            <person name="Bruce D."/>
            <person name="Goodwin L."/>
            <person name="Pitluck S."/>
            <person name="Larimer F."/>
            <person name="Land M.L."/>
            <person name="Mouttaki H."/>
            <person name="He Z."/>
            <person name="Zhou J."/>
            <person name="Hemme C.L."/>
        </authorList>
    </citation>
    <scope>NUCLEOTIDE SEQUENCE</scope>
    <source>
        <strain evidence="2">DSM 2782</strain>
    </source>
</reference>
<organism evidence="2 3">
    <name type="scientific">Ruminiclostridium papyrosolvens DSM 2782</name>
    <dbReference type="NCBI Taxonomy" id="588581"/>
    <lineage>
        <taxon>Bacteria</taxon>
        <taxon>Bacillati</taxon>
        <taxon>Bacillota</taxon>
        <taxon>Clostridia</taxon>
        <taxon>Eubacteriales</taxon>
        <taxon>Oscillospiraceae</taxon>
        <taxon>Ruminiclostridium</taxon>
    </lineage>
</organism>
<gene>
    <name evidence="2" type="ORF">Cpap_1831</name>
</gene>
<dbReference type="AlphaFoldDB" id="F1TDJ8"/>
<feature type="transmembrane region" description="Helical" evidence="1">
    <location>
        <begin position="6"/>
        <end position="24"/>
    </location>
</feature>
<feature type="transmembrane region" description="Helical" evidence="1">
    <location>
        <begin position="78"/>
        <end position="100"/>
    </location>
</feature>
<keyword evidence="1" id="KW-1133">Transmembrane helix</keyword>
<proteinExistence type="predicted"/>
<protein>
    <submittedName>
        <fullName evidence="2">Uncharacterized protein</fullName>
    </submittedName>
</protein>